<feature type="domain" description="COG complex component COG2 C-terminal" evidence="11">
    <location>
        <begin position="578"/>
        <end position="933"/>
    </location>
</feature>
<evidence type="ECO:0000256" key="8">
    <source>
        <dbReference type="ARBA" id="ARBA00031344"/>
    </source>
</evidence>
<gene>
    <name evidence="12" type="ORF">Q4I28_008425</name>
</gene>
<feature type="domain" description="Conserved oligomeric Golgi complex subunit 2 N-terminal" evidence="10">
    <location>
        <begin position="80"/>
        <end position="200"/>
    </location>
</feature>
<comment type="similarity">
    <text evidence="2">Belongs to the COG2 family.</text>
</comment>
<feature type="region of interest" description="Disordered" evidence="9">
    <location>
        <begin position="1"/>
        <end position="63"/>
    </location>
</feature>
<accession>A0AAW3B3M3</accession>
<keyword evidence="4" id="KW-0813">Transport</keyword>
<evidence type="ECO:0000256" key="5">
    <source>
        <dbReference type="ARBA" id="ARBA00022927"/>
    </source>
</evidence>
<evidence type="ECO:0000313" key="12">
    <source>
        <dbReference type="EMBL" id="KAL0516792.1"/>
    </source>
</evidence>
<dbReference type="Pfam" id="PF12022">
    <property type="entry name" value="COG2_C"/>
    <property type="match status" value="1"/>
</dbReference>
<reference evidence="12 13" key="1">
    <citation type="submission" date="2024-02" db="EMBL/GenBank/DDBJ databases">
        <title>FIRST GENOME SEQUENCES OF Leishmania (Viannia) shawi, Leishmania (Viannia) lindenbergi AND Leishmania (Viannia) utingensis.</title>
        <authorList>
            <person name="Resadore F."/>
            <person name="Custodio M.G.F."/>
            <person name="Boite M.C."/>
            <person name="Cupolillo E."/>
            <person name="Ferreira G.E.M."/>
        </authorList>
    </citation>
    <scope>NUCLEOTIDE SEQUENCE [LARGE SCALE GENOMIC DNA]</scope>
    <source>
        <strain evidence="12 13">MDAS/BR/1979/M5533</strain>
    </source>
</reference>
<evidence type="ECO:0000256" key="4">
    <source>
        <dbReference type="ARBA" id="ARBA00022448"/>
    </source>
</evidence>
<feature type="region of interest" description="Disordered" evidence="9">
    <location>
        <begin position="879"/>
        <end position="909"/>
    </location>
</feature>
<evidence type="ECO:0000259" key="11">
    <source>
        <dbReference type="Pfam" id="PF12022"/>
    </source>
</evidence>
<proteinExistence type="inferred from homology"/>
<dbReference type="EMBL" id="JBAMZN010000037">
    <property type="protein sequence ID" value="KAL0516792.1"/>
    <property type="molecule type" value="Genomic_DNA"/>
</dbReference>
<dbReference type="GO" id="GO:0015031">
    <property type="term" value="P:protein transport"/>
    <property type="evidence" value="ECO:0007669"/>
    <property type="project" value="UniProtKB-KW"/>
</dbReference>
<dbReference type="GO" id="GO:0007030">
    <property type="term" value="P:Golgi organization"/>
    <property type="evidence" value="ECO:0007669"/>
    <property type="project" value="InterPro"/>
</dbReference>
<name>A0AAW3B3M3_9TRYP</name>
<comment type="caution">
    <text evidence="12">The sequence shown here is derived from an EMBL/GenBank/DDBJ whole genome shotgun (WGS) entry which is preliminary data.</text>
</comment>
<feature type="compositionally biased region" description="Low complexity" evidence="9">
    <location>
        <begin position="51"/>
        <end position="63"/>
    </location>
</feature>
<dbReference type="GO" id="GO:0000139">
    <property type="term" value="C:Golgi membrane"/>
    <property type="evidence" value="ECO:0007669"/>
    <property type="project" value="UniProtKB-SubCell"/>
</dbReference>
<evidence type="ECO:0000256" key="7">
    <source>
        <dbReference type="ARBA" id="ARBA00023136"/>
    </source>
</evidence>
<dbReference type="AlphaFoldDB" id="A0AAW3B3M3"/>
<organism evidence="12 13">
    <name type="scientific">Leishmania naiffi</name>
    <dbReference type="NCBI Taxonomy" id="5678"/>
    <lineage>
        <taxon>Eukaryota</taxon>
        <taxon>Discoba</taxon>
        <taxon>Euglenozoa</taxon>
        <taxon>Kinetoplastea</taxon>
        <taxon>Metakinetoplastina</taxon>
        <taxon>Trypanosomatida</taxon>
        <taxon>Trypanosomatidae</taxon>
        <taxon>Leishmaniinae</taxon>
        <taxon>Leishmania</taxon>
        <taxon>Leishmania naiffi species complex</taxon>
    </lineage>
</organism>
<dbReference type="InterPro" id="IPR024602">
    <property type="entry name" value="COG_su2_N"/>
</dbReference>
<protein>
    <recommendedName>
        <fullName evidence="3">Conserved oligomeric Golgi complex subunit 2</fullName>
    </recommendedName>
    <alternativeName>
        <fullName evidence="8">Component of oligomeric Golgi complex 2</fullName>
    </alternativeName>
</protein>
<comment type="subcellular location">
    <subcellularLocation>
        <location evidence="1">Golgi apparatus membrane</location>
        <topology evidence="1">Peripheral membrane protein</topology>
    </subcellularLocation>
</comment>
<evidence type="ECO:0000256" key="6">
    <source>
        <dbReference type="ARBA" id="ARBA00023034"/>
    </source>
</evidence>
<evidence type="ECO:0000313" key="13">
    <source>
        <dbReference type="Proteomes" id="UP001501274"/>
    </source>
</evidence>
<dbReference type="PANTHER" id="PTHR12961:SF0">
    <property type="entry name" value="CONSERVED OLIGOMERIC GOLGI COMPLEX SUBUNIT 2"/>
    <property type="match status" value="1"/>
</dbReference>
<feature type="region of interest" description="Disordered" evidence="9">
    <location>
        <begin position="667"/>
        <end position="694"/>
    </location>
</feature>
<feature type="region of interest" description="Disordered" evidence="9">
    <location>
        <begin position="393"/>
        <end position="416"/>
    </location>
</feature>
<feature type="compositionally biased region" description="Basic and acidic residues" evidence="9">
    <location>
        <begin position="671"/>
        <end position="682"/>
    </location>
</feature>
<sequence>MSHNFTVVTPLEESEQPSRDFAVSPEGSSRAALSNGVGEPSASPLLGANDAAPNGPSSDNAANAGADAELLKQQLQLIQLCFAEHEFGIIVDEDDYAGGSTNSSSSSDASSLSSSFDSVNGYNSAQQRRRPHGLPAYDPLTFVKGKVQHGVPLTSLSQDLLTYAAYLEEKIAQCVKTDVHTAFVNVSGHLVGMREELSYMASPLTAAMEKLSTVVGQLSMMSQKVKGKVEASCVAEMERAFDAMYLRCMAVYETIAYQLDDLAALLHITVDSAAGAARSAATGTGTGTSGRSASIFPLAMASREGSDKSGTAAGKVTFSIPSDARLSDTALDVLEDAVLLFQELKELHERLASLPSRQQERVEMVSYVAAAEQSVMGVLEVVLSHTSPFAVGPTSKNDAASSMSSPSATVGNESATSASLTVGSPVARQLFGRVIELYAQMGEVKQFSAVFRNVVLRPQLETVVSWKAATEARQSTEGTVALLKRVKAVLQTTFLPLLPLLRDHYGPTLHPTATIVWPLLSETLVKKLPSLYEVGIPNHFQAKYMAAYELLAIVEGSCADLEELAVLRESSDVILWNHKWNLNVYAALRVSEVDKALQSVSFSLDRLPAAANSHYHFRLFYIAQQQLLHLFSSSVFLLSCTPLFLRQTVVCCYRVLLRVQEAVLKTTPTHSDPKTEEKRLTDAPESESSSPPAEETHKTLLLVIADAHTLRTFLTGQLLDVILGRLAAGSGCALTDMTSMTATTSSAPSSERTTKDLVTDVLQFASASVCSQFVRRMSEALVRQITDAVVVPLQNLKSVRSMYSHTRKTMPSAPSWYVAPALHPLQKFAEEALRSGFNETALQDSVAEMLRAVIAHFVALARETLLTAKKTEESWEKLRRRKEGSLMSQAAEATPGSSEEANAGAVSAVGGQRVTMETATDRDKMTIQLWMDARAMLEGVQAAPLSLPSVTAAEFFEPAFDLLRRAEWIQGGDIPEPPDVDA</sequence>
<dbReference type="InterPro" id="IPR009316">
    <property type="entry name" value="COG2"/>
</dbReference>
<dbReference type="Proteomes" id="UP001501274">
    <property type="component" value="Unassembled WGS sequence"/>
</dbReference>
<dbReference type="InterPro" id="IPR024603">
    <property type="entry name" value="COG_complex_COG2_C"/>
</dbReference>
<dbReference type="PANTHER" id="PTHR12961">
    <property type="entry name" value="CONSERVED OLIGOMERIC GOLGI COMPLEX COMPONENT 2"/>
    <property type="match status" value="1"/>
</dbReference>
<evidence type="ECO:0000256" key="9">
    <source>
        <dbReference type="SAM" id="MobiDB-lite"/>
    </source>
</evidence>
<dbReference type="GO" id="GO:0006891">
    <property type="term" value="P:intra-Golgi vesicle-mediated transport"/>
    <property type="evidence" value="ECO:0007669"/>
    <property type="project" value="TreeGrafter"/>
</dbReference>
<evidence type="ECO:0000256" key="2">
    <source>
        <dbReference type="ARBA" id="ARBA00007603"/>
    </source>
</evidence>
<evidence type="ECO:0000256" key="3">
    <source>
        <dbReference type="ARBA" id="ARBA00020977"/>
    </source>
</evidence>
<keyword evidence="6" id="KW-0333">Golgi apparatus</keyword>
<feature type="compositionally biased region" description="Polar residues" evidence="9">
    <location>
        <begin position="394"/>
        <end position="416"/>
    </location>
</feature>
<keyword evidence="5" id="KW-0653">Protein transport</keyword>
<dbReference type="Pfam" id="PF06148">
    <property type="entry name" value="COG2_N"/>
    <property type="match status" value="1"/>
</dbReference>
<keyword evidence="13" id="KW-1185">Reference proteome</keyword>
<keyword evidence="7" id="KW-0472">Membrane</keyword>
<dbReference type="GO" id="GO:0017119">
    <property type="term" value="C:Golgi transport complex"/>
    <property type="evidence" value="ECO:0007669"/>
    <property type="project" value="TreeGrafter"/>
</dbReference>
<evidence type="ECO:0000259" key="10">
    <source>
        <dbReference type="Pfam" id="PF06148"/>
    </source>
</evidence>
<evidence type="ECO:0000256" key="1">
    <source>
        <dbReference type="ARBA" id="ARBA00004395"/>
    </source>
</evidence>